<keyword evidence="5" id="KW-1185">Reference proteome</keyword>
<evidence type="ECO:0000259" key="3">
    <source>
        <dbReference type="PROSITE" id="PS50887"/>
    </source>
</evidence>
<dbReference type="Proteomes" id="UP000256845">
    <property type="component" value="Unassembled WGS sequence"/>
</dbReference>
<dbReference type="EMBL" id="QRDW01000002">
    <property type="protein sequence ID" value="RED52324.1"/>
    <property type="molecule type" value="Genomic_DNA"/>
</dbReference>
<name>A0A3D9HS55_9PROT</name>
<dbReference type="InterPro" id="IPR029787">
    <property type="entry name" value="Nucleotide_cyclase"/>
</dbReference>
<comment type="caution">
    <text evidence="4">The sequence shown here is derived from an EMBL/GenBank/DDBJ whole genome shotgun (WGS) entry which is preliminary data.</text>
</comment>
<accession>A0A3D9HS55</accession>
<dbReference type="InterPro" id="IPR043128">
    <property type="entry name" value="Rev_trsase/Diguanyl_cyclase"/>
</dbReference>
<dbReference type="GO" id="GO:0052621">
    <property type="term" value="F:diguanylate cyclase activity"/>
    <property type="evidence" value="ECO:0007669"/>
    <property type="project" value="UniProtKB-EC"/>
</dbReference>
<dbReference type="EC" id="2.7.7.65" evidence="1"/>
<organism evidence="4 5">
    <name type="scientific">Aestuariispira insulae</name>
    <dbReference type="NCBI Taxonomy" id="1461337"/>
    <lineage>
        <taxon>Bacteria</taxon>
        <taxon>Pseudomonadati</taxon>
        <taxon>Pseudomonadota</taxon>
        <taxon>Alphaproteobacteria</taxon>
        <taxon>Rhodospirillales</taxon>
        <taxon>Kiloniellaceae</taxon>
        <taxon>Aestuariispira</taxon>
    </lineage>
</organism>
<evidence type="ECO:0000256" key="1">
    <source>
        <dbReference type="ARBA" id="ARBA00012528"/>
    </source>
</evidence>
<dbReference type="OrthoDB" id="9812260at2"/>
<dbReference type="SMART" id="SM00267">
    <property type="entry name" value="GGDEF"/>
    <property type="match status" value="1"/>
</dbReference>
<dbReference type="InterPro" id="IPR050469">
    <property type="entry name" value="Diguanylate_Cyclase"/>
</dbReference>
<dbReference type="NCBIfam" id="NF007380">
    <property type="entry name" value="PRK09894.1"/>
    <property type="match status" value="1"/>
</dbReference>
<proteinExistence type="predicted"/>
<dbReference type="FunFam" id="3.30.70.270:FF:000001">
    <property type="entry name" value="Diguanylate cyclase domain protein"/>
    <property type="match status" value="1"/>
</dbReference>
<dbReference type="NCBIfam" id="TIGR00254">
    <property type="entry name" value="GGDEF"/>
    <property type="match status" value="1"/>
</dbReference>
<dbReference type="RefSeq" id="WP_115935866.1">
    <property type="nucleotide sequence ID" value="NZ_QRDW01000002.1"/>
</dbReference>
<dbReference type="PANTHER" id="PTHR45138">
    <property type="entry name" value="REGULATORY COMPONENTS OF SENSORY TRANSDUCTION SYSTEM"/>
    <property type="match status" value="1"/>
</dbReference>
<evidence type="ECO:0000313" key="4">
    <source>
        <dbReference type="EMBL" id="RED52324.1"/>
    </source>
</evidence>
<gene>
    <name evidence="4" type="ORF">DFP90_102344</name>
</gene>
<dbReference type="PANTHER" id="PTHR45138:SF9">
    <property type="entry name" value="DIGUANYLATE CYCLASE DGCM-RELATED"/>
    <property type="match status" value="1"/>
</dbReference>
<protein>
    <recommendedName>
        <fullName evidence="1">diguanylate cyclase</fullName>
        <ecNumber evidence="1">2.7.7.65</ecNumber>
    </recommendedName>
</protein>
<dbReference type="AlphaFoldDB" id="A0A3D9HS55"/>
<comment type="catalytic activity">
    <reaction evidence="2">
        <text>2 GTP = 3',3'-c-di-GMP + 2 diphosphate</text>
        <dbReference type="Rhea" id="RHEA:24898"/>
        <dbReference type="ChEBI" id="CHEBI:33019"/>
        <dbReference type="ChEBI" id="CHEBI:37565"/>
        <dbReference type="ChEBI" id="CHEBI:58805"/>
        <dbReference type="EC" id="2.7.7.65"/>
    </reaction>
</comment>
<dbReference type="InterPro" id="IPR000160">
    <property type="entry name" value="GGDEF_dom"/>
</dbReference>
<dbReference type="CDD" id="cd01949">
    <property type="entry name" value="GGDEF"/>
    <property type="match status" value="1"/>
</dbReference>
<dbReference type="Gene3D" id="3.30.70.270">
    <property type="match status" value="1"/>
</dbReference>
<sequence>MTDSDPAFGSGPSDVFGHEPHDAQDVLEAIDLALDDHRLWMKSWHKGVVCRLKPAPEILAKKPHQETRFGIWLETYRDRGLMKQPAFRELEAAFTDLTAFARFLALRSQDGQPIPPEEYDALGDKEDRFVSQARRLQDAFRKAVSELDPLTGLSNRQVMLRELAAEYERAVRSGAACCIALSDIDHFKNVNDTYGHAVGDQVLIQVAGRLLSRLRPYDNIYRYGGEEFLIVLPNANEATAMMVLERLRHALAEKPLQLEDGKELSITSSFGLAMVSQDAELKDVIERADAALYHAKQKGRNRVAAWTGDMTNHDG</sequence>
<feature type="domain" description="GGDEF" evidence="3">
    <location>
        <begin position="175"/>
        <end position="308"/>
    </location>
</feature>
<reference evidence="4 5" key="1">
    <citation type="submission" date="2018-07" db="EMBL/GenBank/DDBJ databases">
        <title>Genomic Encyclopedia of Type Strains, Phase III (KMG-III): the genomes of soil and plant-associated and newly described type strains.</title>
        <authorList>
            <person name="Whitman W."/>
        </authorList>
    </citation>
    <scope>NUCLEOTIDE SEQUENCE [LARGE SCALE GENOMIC DNA]</scope>
    <source>
        <strain evidence="4 5">CECT 8488</strain>
    </source>
</reference>
<dbReference type="Gene3D" id="1.20.120.30">
    <property type="entry name" value="Aspartate receptor, ligand-binding domain"/>
    <property type="match status" value="1"/>
</dbReference>
<evidence type="ECO:0000313" key="5">
    <source>
        <dbReference type="Proteomes" id="UP000256845"/>
    </source>
</evidence>
<dbReference type="SUPFAM" id="SSF55073">
    <property type="entry name" value="Nucleotide cyclase"/>
    <property type="match status" value="1"/>
</dbReference>
<evidence type="ECO:0000256" key="2">
    <source>
        <dbReference type="ARBA" id="ARBA00034247"/>
    </source>
</evidence>
<dbReference type="PROSITE" id="PS50887">
    <property type="entry name" value="GGDEF"/>
    <property type="match status" value="1"/>
</dbReference>
<dbReference type="Pfam" id="PF00990">
    <property type="entry name" value="GGDEF"/>
    <property type="match status" value="1"/>
</dbReference>